<dbReference type="EMBL" id="JAPMOS010000037">
    <property type="protein sequence ID" value="KAJ4457927.1"/>
    <property type="molecule type" value="Genomic_DNA"/>
</dbReference>
<name>A0ABQ8UHQ2_9EUKA</name>
<protein>
    <submittedName>
        <fullName evidence="1">Uncharacterized protein</fullName>
    </submittedName>
</protein>
<comment type="caution">
    <text evidence="1">The sequence shown here is derived from an EMBL/GenBank/DDBJ whole genome shotgun (WGS) entry which is preliminary data.</text>
</comment>
<proteinExistence type="predicted"/>
<evidence type="ECO:0000313" key="2">
    <source>
        <dbReference type="Proteomes" id="UP001141327"/>
    </source>
</evidence>
<dbReference type="Proteomes" id="UP001141327">
    <property type="component" value="Unassembled WGS sequence"/>
</dbReference>
<reference evidence="1" key="1">
    <citation type="journal article" date="2022" name="bioRxiv">
        <title>Genomics of Preaxostyla Flagellates Illuminates Evolutionary Transitions and the Path Towards Mitochondrial Loss.</title>
        <authorList>
            <person name="Novak L.V.F."/>
            <person name="Treitli S.C."/>
            <person name="Pyrih J."/>
            <person name="Halakuc P."/>
            <person name="Pipaliya S.V."/>
            <person name="Vacek V."/>
            <person name="Brzon O."/>
            <person name="Soukal P."/>
            <person name="Eme L."/>
            <person name="Dacks J.B."/>
            <person name="Karnkowska A."/>
            <person name="Elias M."/>
            <person name="Hampl V."/>
        </authorList>
    </citation>
    <scope>NUCLEOTIDE SEQUENCE</scope>
    <source>
        <strain evidence="1">RCP-MX</strain>
    </source>
</reference>
<gene>
    <name evidence="1" type="ORF">PAPYR_6449</name>
</gene>
<organism evidence="1 2">
    <name type="scientific">Paratrimastix pyriformis</name>
    <dbReference type="NCBI Taxonomy" id="342808"/>
    <lineage>
        <taxon>Eukaryota</taxon>
        <taxon>Metamonada</taxon>
        <taxon>Preaxostyla</taxon>
        <taxon>Paratrimastigidae</taxon>
        <taxon>Paratrimastix</taxon>
    </lineage>
</organism>
<keyword evidence="2" id="KW-1185">Reference proteome</keyword>
<sequence>MDSLPLPPNEQDWLEKYVFNDSDEAYNSLVPGSHEQVFFRLLRLQAKNPEETPEEKEILDKLAETNRVEANTFRFRRNLLSFHSLSLEDKTKFAEEIRRKFGTFWGHSRREVSVTPSTSAVGPATPDHADIFPTSFDNAQILPETLVRKAANAYAFNTILPDGWAILLQSLGKLPKDLLAPLMCALDDEPALTLGLGRHPWLVSLIKKYYGTDKYTQTLGQIYKILTEDEMDSLSGVFKEHGEAAVIAQHMLTLIDCNADVDCETDPEAKAAFYGRLYKLAQGLPPSMWASRLTMLLALIKYDLSIGVLDEDHMEALLKVPHSHELADSRYYSKAREVYAPASLDCAELRCATARADLRSPPDENKLLLAWFYEYFGQPNHNSQKAFSPYLATGSLHGVLCHAKLMAGQEPAKWAAAAGPAQVARWREEVVLEWCPTNRAVYGPDETVTVELYVKNVSQLTVAVYEVNTTGYYQGRLEQIQTDVNLEGLVPNLNGPHTP</sequence>
<accession>A0ABQ8UHQ2</accession>
<evidence type="ECO:0000313" key="1">
    <source>
        <dbReference type="EMBL" id="KAJ4457927.1"/>
    </source>
</evidence>